<dbReference type="OrthoDB" id="9806027at2"/>
<dbReference type="PANTHER" id="PTHR10000:SF55">
    <property type="entry name" value="5-AMINO-6-(5-PHOSPHO-D-RIBITYLAMINO)URACIL PHOSPHATASE YCSE"/>
    <property type="match status" value="1"/>
</dbReference>
<dbReference type="AlphaFoldDB" id="A0A417Y9M3"/>
<dbReference type="Gene3D" id="3.30.1240.10">
    <property type="match status" value="1"/>
</dbReference>
<dbReference type="RefSeq" id="WP_118890442.1">
    <property type="nucleotide sequence ID" value="NZ_JAUOPF010000006.1"/>
</dbReference>
<accession>A0A417Y9M3</accession>
<evidence type="ECO:0000313" key="1">
    <source>
        <dbReference type="EMBL" id="RHW29392.1"/>
    </source>
</evidence>
<dbReference type="SUPFAM" id="SSF56784">
    <property type="entry name" value="HAD-like"/>
    <property type="match status" value="1"/>
</dbReference>
<dbReference type="NCBIfam" id="TIGR01484">
    <property type="entry name" value="HAD-SF-IIB"/>
    <property type="match status" value="1"/>
</dbReference>
<evidence type="ECO:0000313" key="2">
    <source>
        <dbReference type="Proteomes" id="UP000285456"/>
    </source>
</evidence>
<dbReference type="GO" id="GO:0000287">
    <property type="term" value="F:magnesium ion binding"/>
    <property type="evidence" value="ECO:0007669"/>
    <property type="project" value="TreeGrafter"/>
</dbReference>
<sequence length="249" mass="27649">MTVEKKAIQLIALDMDGTLLTSDHEVSHRTQMAIKQALEKGIHVVLSTGRGIHTCYPYAEQLQLQSYLITANGGQIWTVEKELLDQHLLDAALIEKMYNLGTQVGVEMWMISTSGVFREETPGNFNDYEWLKFGCQSEEKQKLDIMISELSKYEELELTNSLPINVEVNPKGVSKARALQFLCNKIGITMDEVMAVGDSLNDIKMIQEAGIGVAMGNAQEAIKKVANHETDTNNNDGVAKAIEKFALSK</sequence>
<keyword evidence="2" id="KW-1185">Reference proteome</keyword>
<dbReference type="Pfam" id="PF08282">
    <property type="entry name" value="Hydrolase_3"/>
    <property type="match status" value="2"/>
</dbReference>
<dbReference type="PANTHER" id="PTHR10000">
    <property type="entry name" value="PHOSPHOSERINE PHOSPHATASE"/>
    <property type="match status" value="1"/>
</dbReference>
<dbReference type="InterPro" id="IPR023214">
    <property type="entry name" value="HAD_sf"/>
</dbReference>
<proteinExistence type="predicted"/>
<organism evidence="1 2">
    <name type="scientific">Oceanobacillus profundus</name>
    <dbReference type="NCBI Taxonomy" id="372463"/>
    <lineage>
        <taxon>Bacteria</taxon>
        <taxon>Bacillati</taxon>
        <taxon>Bacillota</taxon>
        <taxon>Bacilli</taxon>
        <taxon>Bacillales</taxon>
        <taxon>Bacillaceae</taxon>
        <taxon>Oceanobacillus</taxon>
    </lineage>
</organism>
<dbReference type="InterPro" id="IPR036412">
    <property type="entry name" value="HAD-like_sf"/>
</dbReference>
<dbReference type="CDD" id="cd07516">
    <property type="entry name" value="HAD_Pase"/>
    <property type="match status" value="1"/>
</dbReference>
<dbReference type="SFLD" id="SFLDS00003">
    <property type="entry name" value="Haloacid_Dehalogenase"/>
    <property type="match status" value="1"/>
</dbReference>
<dbReference type="SFLD" id="SFLDG01144">
    <property type="entry name" value="C2.B.4:_PGP_Like"/>
    <property type="match status" value="1"/>
</dbReference>
<comment type="caution">
    <text evidence="1">The sequence shown here is derived from an EMBL/GenBank/DDBJ whole genome shotgun (WGS) entry which is preliminary data.</text>
</comment>
<reference evidence="1 2" key="1">
    <citation type="journal article" date="2007" name="Int. J. Syst. Evol. Microbiol.">
        <title>Oceanobacillus profundus sp. nov., isolated from a deep-sea sediment core.</title>
        <authorList>
            <person name="Kim Y.G."/>
            <person name="Choi D.H."/>
            <person name="Hyun S."/>
            <person name="Cho B.C."/>
        </authorList>
    </citation>
    <scope>NUCLEOTIDE SEQUENCE [LARGE SCALE GENOMIC DNA]</scope>
    <source>
        <strain evidence="1 2">DSM 18246</strain>
    </source>
</reference>
<dbReference type="EMBL" id="QWEH01000027">
    <property type="protein sequence ID" value="RHW29392.1"/>
    <property type="molecule type" value="Genomic_DNA"/>
</dbReference>
<dbReference type="Gene3D" id="3.40.50.1000">
    <property type="entry name" value="HAD superfamily/HAD-like"/>
    <property type="match status" value="1"/>
</dbReference>
<dbReference type="Proteomes" id="UP000285456">
    <property type="component" value="Unassembled WGS sequence"/>
</dbReference>
<dbReference type="GO" id="GO:0016791">
    <property type="term" value="F:phosphatase activity"/>
    <property type="evidence" value="ECO:0007669"/>
    <property type="project" value="TreeGrafter"/>
</dbReference>
<dbReference type="GO" id="GO:0005829">
    <property type="term" value="C:cytosol"/>
    <property type="evidence" value="ECO:0007669"/>
    <property type="project" value="TreeGrafter"/>
</dbReference>
<protein>
    <submittedName>
        <fullName evidence="1">HAD family phosphatase</fullName>
    </submittedName>
</protein>
<dbReference type="PROSITE" id="PS01228">
    <property type="entry name" value="COF_1"/>
    <property type="match status" value="1"/>
</dbReference>
<dbReference type="PROSITE" id="PS01229">
    <property type="entry name" value="COF_2"/>
    <property type="match status" value="1"/>
</dbReference>
<gene>
    <name evidence="1" type="ORF">D1B32_22265</name>
</gene>
<name>A0A417Y9M3_9BACI</name>
<dbReference type="SFLD" id="SFLDG01140">
    <property type="entry name" value="C2.B:_Phosphomannomutase_and_P"/>
    <property type="match status" value="1"/>
</dbReference>
<dbReference type="InterPro" id="IPR006379">
    <property type="entry name" value="HAD-SF_hydro_IIB"/>
</dbReference>